<gene>
    <name evidence="3" type="ORF">JY500_06120</name>
</gene>
<organism evidence="3 4">
    <name type="scientific">Niveibacterium microcysteis</name>
    <dbReference type="NCBI Taxonomy" id="2811415"/>
    <lineage>
        <taxon>Bacteria</taxon>
        <taxon>Pseudomonadati</taxon>
        <taxon>Pseudomonadota</taxon>
        <taxon>Betaproteobacteria</taxon>
        <taxon>Rhodocyclales</taxon>
        <taxon>Rhodocyclaceae</taxon>
        <taxon>Niveibacterium</taxon>
    </lineage>
</organism>
<dbReference type="Gene3D" id="1.10.443.10">
    <property type="entry name" value="Intergrase catalytic core"/>
    <property type="match status" value="1"/>
</dbReference>
<dbReference type="Pfam" id="PF00589">
    <property type="entry name" value="Phage_integrase"/>
    <property type="match status" value="1"/>
</dbReference>
<evidence type="ECO:0000259" key="2">
    <source>
        <dbReference type="Pfam" id="PF00589"/>
    </source>
</evidence>
<dbReference type="EMBL" id="CP071060">
    <property type="protein sequence ID" value="QSI79134.1"/>
    <property type="molecule type" value="Genomic_DNA"/>
</dbReference>
<keyword evidence="1" id="KW-0233">DNA recombination</keyword>
<evidence type="ECO:0000256" key="1">
    <source>
        <dbReference type="ARBA" id="ARBA00023172"/>
    </source>
</evidence>
<protein>
    <recommendedName>
        <fullName evidence="2">Tyr recombinase domain-containing protein</fullName>
    </recommendedName>
</protein>
<evidence type="ECO:0000313" key="3">
    <source>
        <dbReference type="EMBL" id="QSI79134.1"/>
    </source>
</evidence>
<dbReference type="InterPro" id="IPR002104">
    <property type="entry name" value="Integrase_catalytic"/>
</dbReference>
<reference evidence="3 4" key="1">
    <citation type="submission" date="2021-02" db="EMBL/GenBank/DDBJ databases">
        <title>Niveibacterium changnyeongensis HC41.</title>
        <authorList>
            <person name="Kang M."/>
        </authorList>
    </citation>
    <scope>NUCLEOTIDE SEQUENCE [LARGE SCALE GENOMIC DNA]</scope>
    <source>
        <strain evidence="3 4">HC41</strain>
    </source>
</reference>
<accession>A0ABX7MBL7</accession>
<name>A0ABX7MBL7_9RHOO</name>
<dbReference type="SUPFAM" id="SSF56349">
    <property type="entry name" value="DNA breaking-rejoining enzymes"/>
    <property type="match status" value="1"/>
</dbReference>
<evidence type="ECO:0000313" key="4">
    <source>
        <dbReference type="Proteomes" id="UP000663570"/>
    </source>
</evidence>
<proteinExistence type="predicted"/>
<feature type="domain" description="Tyr recombinase" evidence="2">
    <location>
        <begin position="26"/>
        <end position="112"/>
    </location>
</feature>
<dbReference type="Proteomes" id="UP000663570">
    <property type="component" value="Chromosome"/>
</dbReference>
<dbReference type="InterPro" id="IPR013762">
    <property type="entry name" value="Integrase-like_cat_sf"/>
</dbReference>
<dbReference type="InterPro" id="IPR011010">
    <property type="entry name" value="DNA_brk_join_enz"/>
</dbReference>
<sequence length="120" mass="13653">MELSGPLDKLIQRIRERKRQSGGAATASLLVDEGGRPIGKAQLRYRFNRARKRAAKRASDEKARARLLSIQFRDLRAKATTDKRNSEGLEAAQRLLGHEAYDMTQEYTRKRKGDVCKPVK</sequence>
<keyword evidence="4" id="KW-1185">Reference proteome</keyword>